<organism evidence="1 2">
    <name type="scientific">Hyalomma asiaticum</name>
    <name type="common">Tick</name>
    <dbReference type="NCBI Taxonomy" id="266040"/>
    <lineage>
        <taxon>Eukaryota</taxon>
        <taxon>Metazoa</taxon>
        <taxon>Ecdysozoa</taxon>
        <taxon>Arthropoda</taxon>
        <taxon>Chelicerata</taxon>
        <taxon>Arachnida</taxon>
        <taxon>Acari</taxon>
        <taxon>Parasitiformes</taxon>
        <taxon>Ixodida</taxon>
        <taxon>Ixodoidea</taxon>
        <taxon>Ixodidae</taxon>
        <taxon>Hyalomminae</taxon>
        <taxon>Hyalomma</taxon>
    </lineage>
</organism>
<reference evidence="1" key="1">
    <citation type="submission" date="2020-05" db="EMBL/GenBank/DDBJ databases">
        <title>Large-scale comparative analyses of tick genomes elucidate their genetic diversity and vector capacities.</title>
        <authorList>
            <person name="Jia N."/>
            <person name="Wang J."/>
            <person name="Shi W."/>
            <person name="Du L."/>
            <person name="Sun Y."/>
            <person name="Zhan W."/>
            <person name="Jiang J."/>
            <person name="Wang Q."/>
            <person name="Zhang B."/>
            <person name="Ji P."/>
            <person name="Sakyi L.B."/>
            <person name="Cui X."/>
            <person name="Yuan T."/>
            <person name="Jiang B."/>
            <person name="Yang W."/>
            <person name="Lam T.T.-Y."/>
            <person name="Chang Q."/>
            <person name="Ding S."/>
            <person name="Wang X."/>
            <person name="Zhu J."/>
            <person name="Ruan X."/>
            <person name="Zhao L."/>
            <person name="Wei J."/>
            <person name="Que T."/>
            <person name="Du C."/>
            <person name="Cheng J."/>
            <person name="Dai P."/>
            <person name="Han X."/>
            <person name="Huang E."/>
            <person name="Gao Y."/>
            <person name="Liu J."/>
            <person name="Shao H."/>
            <person name="Ye R."/>
            <person name="Li L."/>
            <person name="Wei W."/>
            <person name="Wang X."/>
            <person name="Wang C."/>
            <person name="Yang T."/>
            <person name="Huo Q."/>
            <person name="Li W."/>
            <person name="Guo W."/>
            <person name="Chen H."/>
            <person name="Zhou L."/>
            <person name="Ni X."/>
            <person name="Tian J."/>
            <person name="Zhou Y."/>
            <person name="Sheng Y."/>
            <person name="Liu T."/>
            <person name="Pan Y."/>
            <person name="Xia L."/>
            <person name="Li J."/>
            <person name="Zhao F."/>
            <person name="Cao W."/>
        </authorList>
    </citation>
    <scope>NUCLEOTIDE SEQUENCE</scope>
    <source>
        <strain evidence="1">Hyas-2018</strain>
    </source>
</reference>
<proteinExistence type="predicted"/>
<dbReference type="EMBL" id="CM023485">
    <property type="protein sequence ID" value="KAH6930745.1"/>
    <property type="molecule type" value="Genomic_DNA"/>
</dbReference>
<accession>A0ACB7S7P4</accession>
<gene>
    <name evidence="1" type="ORF">HPB50_018025</name>
</gene>
<comment type="caution">
    <text evidence="1">The sequence shown here is derived from an EMBL/GenBank/DDBJ whole genome shotgun (WGS) entry which is preliminary data.</text>
</comment>
<name>A0ACB7S7P4_HYAAI</name>
<evidence type="ECO:0000313" key="1">
    <source>
        <dbReference type="EMBL" id="KAH6930745.1"/>
    </source>
</evidence>
<keyword evidence="2" id="KW-1185">Reference proteome</keyword>
<sequence>MADCAYLRPVAAQQPECTDSGAAPRVTSIASSRRNNRSTALFLCSVAALLVFGMAIVLFGVYLAQRQRNRGGPSNAGRQFCCPDEVASLSRYVNTTAVPCVDFFAYVCPNVTESVRSRNAVKYSQPEHAVITGVMPAGVSMGPVGRFLSTYYKTCVQAVARYEDLVSSLANAFLRDAAYLLRNVSSREAMVFSATTSVKYYLPGVIDFDIAYEFEKKVSLEFAANCETGARYRVALTAAVDAVRGATNTTVTLNDTLKLVAGLCGLFREGRRWEANYEVTANTSDAFSQEVWNVEDLQAAMNSLGFSLSGMRVIAVQGIKEIRQLYDMFNGDESPGLKGAYLIWHSVLSAAEEFNVPQGKYSHPLFKSCAESMFAMRGVWDLYKVEFLTSNDKDLQARRIFATIKDAAREHFKESAIFDAEDQDKLEGFFEKVDLVTPMAISKTPVPVPEATLDFGENLLKVYALEVAITAARLSALGATRLVSHRDVFIVEDRYILLSPACYSYIRTGPPSKSQLPNMALLGELLAESLWGIALFFIQWQSKTAANIERLQECFAANYFKDVSMDETDARAVVITALGLSTVVKALSSAEWHVIKPAWSLWSISQAQFFYIVNSHHRCTEDTSPEAVLEMNVPLMYNEDFAESFRCLSNDSMKHPFQCPVTIIDQVLPDRTSLKIYQPVQAEFYCFRRLNGTHEFGCSSERSGNVGVIHVVSTEEDVQFILDDDSGIKYVAALRSDFFNMGNMTKLQDSGRVTGVIVLRSRQNLPEEGFSPDRTCPNEGFGLYSDHNQYSGCKKVSWNAKNPGTDMFFTRWNFPIFLVDNETSIDIIVNKCFNGHNLPDKGSHERKWPLCAAQLRSRMSAAKDSVTCIRRSENLVTMNPLRYCDPLTDRNVISTLYTTTTEKAVSNRSVVVVGARLDTFSMFDGLAPGADSSVTGFVTLLIAAQMLNQLKVAQKPEFEKNNVLFVLFNGEAFDYIGSSRVVYDMEKGQFPIVGRLASAKAQPANLGLQHISHFVELSQVAPFGDSSTIYLHTDPVSTASAEVNQTVNDLVGQIKRAAEAQPLELSVKASLHEQPLPPSSVQRFLKKDKDIAAVVISNHDKEFLNRYYNSYLDSWENLNSTGLDLQAVAKHLTKLAAAVASAVFKVITGEDAKGLALDKFRTVELLECYVLNASCALFGEVTNKASVSAIRSKPFPLYVSVDPNGRTINPSTVLTRLVMAYLTGEHLKKVTKENCTSLADADRLHQYSWMDGPDVNETGLCVRSTTMMTLARSPAHELKDWSTREYSTWTESVWEEASLQVFLMPSFRQEVSVLVGGIAVFLISLITVHCLNQQALVLFTPRAMVGI</sequence>
<evidence type="ECO:0000313" key="2">
    <source>
        <dbReference type="Proteomes" id="UP000821845"/>
    </source>
</evidence>
<protein>
    <submittedName>
        <fullName evidence="1">Uncharacterized protein</fullName>
    </submittedName>
</protein>
<dbReference type="Proteomes" id="UP000821845">
    <property type="component" value="Chromosome 5"/>
</dbReference>